<dbReference type="Proteomes" id="UP000572540">
    <property type="component" value="Unassembled WGS sequence"/>
</dbReference>
<organism evidence="1 2">
    <name type="scientific">Paraburkholderia bryophila</name>
    <dbReference type="NCBI Taxonomy" id="420952"/>
    <lineage>
        <taxon>Bacteria</taxon>
        <taxon>Pseudomonadati</taxon>
        <taxon>Pseudomonadota</taxon>
        <taxon>Betaproteobacteria</taxon>
        <taxon>Burkholderiales</taxon>
        <taxon>Burkholderiaceae</taxon>
        <taxon>Paraburkholderia</taxon>
    </lineage>
</organism>
<proteinExistence type="predicted"/>
<reference evidence="1 2" key="1">
    <citation type="submission" date="2020-07" db="EMBL/GenBank/DDBJ databases">
        <title>Exploring microbial biodiversity for novel pathways involved in the catabolism of aromatic compounds derived from lignin.</title>
        <authorList>
            <person name="Elkins J."/>
        </authorList>
    </citation>
    <scope>NUCLEOTIDE SEQUENCE [LARGE SCALE GENOMIC DNA]</scope>
    <source>
        <strain evidence="1 2">H2C3B</strain>
    </source>
</reference>
<dbReference type="AlphaFoldDB" id="A0A7Y9WFZ4"/>
<comment type="caution">
    <text evidence="1">The sequence shown here is derived from an EMBL/GenBank/DDBJ whole genome shotgun (WGS) entry which is preliminary data.</text>
</comment>
<evidence type="ECO:0000313" key="2">
    <source>
        <dbReference type="Proteomes" id="UP000572540"/>
    </source>
</evidence>
<name>A0A7Y9WFZ4_9BURK</name>
<accession>A0A7Y9WFZ4</accession>
<protein>
    <submittedName>
        <fullName evidence="1">Uncharacterized protein</fullName>
    </submittedName>
</protein>
<sequence>MVGSDTLAMVPSSTCMNTASARPKVVSGTLRGRKSLPATAAGALISRSPWHG</sequence>
<evidence type="ECO:0000313" key="1">
    <source>
        <dbReference type="EMBL" id="NYH20170.1"/>
    </source>
</evidence>
<gene>
    <name evidence="1" type="ORF">GGD41_007398</name>
</gene>
<dbReference type="EMBL" id="JACCAU010000001">
    <property type="protein sequence ID" value="NYH20170.1"/>
    <property type="molecule type" value="Genomic_DNA"/>
</dbReference>